<keyword evidence="4" id="KW-0963">Cytoplasm</keyword>
<protein>
    <recommendedName>
        <fullName evidence="7">GrpE protein homolog</fullName>
    </recommendedName>
</protein>
<dbReference type="CDD" id="cd00446">
    <property type="entry name" value="GrpE"/>
    <property type="match status" value="1"/>
</dbReference>
<dbReference type="GO" id="GO:0030150">
    <property type="term" value="P:protein import into mitochondrial matrix"/>
    <property type="evidence" value="ECO:0007669"/>
    <property type="project" value="TreeGrafter"/>
</dbReference>
<dbReference type="InterPro" id="IPR000740">
    <property type="entry name" value="GrpE"/>
</dbReference>
<evidence type="ECO:0000256" key="2">
    <source>
        <dbReference type="ARBA" id="ARBA00009054"/>
    </source>
</evidence>
<dbReference type="InterPro" id="IPR009012">
    <property type="entry name" value="GrpE_head"/>
</dbReference>
<dbReference type="SUPFAM" id="SSF51064">
    <property type="entry name" value="Head domain of nucleotide exchange factor GrpE"/>
    <property type="match status" value="1"/>
</dbReference>
<keyword evidence="9" id="KW-0175">Coiled coil</keyword>
<evidence type="ECO:0000256" key="5">
    <source>
        <dbReference type="ARBA" id="ARBA00023016"/>
    </source>
</evidence>
<comment type="subcellular location">
    <subcellularLocation>
        <location evidence="1">Cytoplasm</location>
    </subcellularLocation>
    <subcellularLocation>
        <location evidence="7">Mitochondrion matrix</location>
    </subcellularLocation>
</comment>
<evidence type="ECO:0000256" key="4">
    <source>
        <dbReference type="ARBA" id="ARBA00022490"/>
    </source>
</evidence>
<dbReference type="Proteomes" id="UP000492821">
    <property type="component" value="Unassembled WGS sequence"/>
</dbReference>
<evidence type="ECO:0000256" key="7">
    <source>
        <dbReference type="RuleBase" id="RU000640"/>
    </source>
</evidence>
<feature type="coiled-coil region" evidence="9">
    <location>
        <begin position="92"/>
        <end position="126"/>
    </location>
</feature>
<sequence>MSLLSRIARQGLGFGKLVKQTPRINSLANSNASFCFSSTAEAQHDVEALEKLSLRDDKNKRISSEQFLQRLKEVVGKDPAGDEDFAVPRKALDLVVAEYDALLTEVDDLKDKYKRALAETENVRGRGQKQTEAAKIFAVQSFCKDLLEVADVLDLAINAVKPEVIAANSDIKNLHDGVVMMKTVLHKTFEKHGLTQISPEGEKFDPNLHEAVFQVPKGQTQHQPGHVGVVMKLGYSLHGRPIRPAQVGVVQG</sequence>
<dbReference type="Gene3D" id="2.30.22.10">
    <property type="entry name" value="Head domain of nucleotide exchange factor GrpE"/>
    <property type="match status" value="1"/>
</dbReference>
<dbReference type="AlphaFoldDB" id="A0A7E4V2B0"/>
<comment type="function">
    <text evidence="7">Essential component of the PAM complex, a complex required for the translocation of transit peptide-containing proteins from the inner membrane into the mitochondrial matrix in an ATP-dependent manner.</text>
</comment>
<dbReference type="Pfam" id="PF01025">
    <property type="entry name" value="GrpE"/>
    <property type="match status" value="1"/>
</dbReference>
<keyword evidence="6 7" id="KW-0143">Chaperone</keyword>
<dbReference type="PANTHER" id="PTHR21237:SF23">
    <property type="entry name" value="GRPE PROTEIN HOMOLOG, MITOCHONDRIAL"/>
    <property type="match status" value="1"/>
</dbReference>
<dbReference type="PANTHER" id="PTHR21237">
    <property type="entry name" value="GRPE PROTEIN"/>
    <property type="match status" value="1"/>
</dbReference>
<name>A0A7E4V2B0_PANRE</name>
<reference evidence="11" key="2">
    <citation type="submission" date="2020-10" db="UniProtKB">
        <authorList>
            <consortium name="WormBaseParasite"/>
        </authorList>
    </citation>
    <scope>IDENTIFICATION</scope>
</reference>
<dbReference type="WBParaSite" id="Pan_g15361.t1">
    <property type="protein sequence ID" value="Pan_g15361.t1"/>
    <property type="gene ID" value="Pan_g15361"/>
</dbReference>
<dbReference type="SUPFAM" id="SSF58014">
    <property type="entry name" value="Coiled-coil domain of nucleotide exchange factor GrpE"/>
    <property type="match status" value="1"/>
</dbReference>
<dbReference type="GO" id="GO:0006457">
    <property type="term" value="P:protein folding"/>
    <property type="evidence" value="ECO:0007669"/>
    <property type="project" value="InterPro"/>
</dbReference>
<dbReference type="HAMAP" id="MF_01151">
    <property type="entry name" value="GrpE"/>
    <property type="match status" value="1"/>
</dbReference>
<proteinExistence type="inferred from homology"/>
<dbReference type="GO" id="GO:0001405">
    <property type="term" value="C:PAM complex, Tim23 associated import motor"/>
    <property type="evidence" value="ECO:0007669"/>
    <property type="project" value="TreeGrafter"/>
</dbReference>
<keyword evidence="5" id="KW-0346">Stress response</keyword>
<comment type="subunit">
    <text evidence="3">Homodimer.</text>
</comment>
<evidence type="ECO:0000313" key="11">
    <source>
        <dbReference type="WBParaSite" id="Pan_g15361.t1"/>
    </source>
</evidence>
<evidence type="ECO:0000256" key="6">
    <source>
        <dbReference type="ARBA" id="ARBA00023186"/>
    </source>
</evidence>
<evidence type="ECO:0000256" key="3">
    <source>
        <dbReference type="ARBA" id="ARBA00011738"/>
    </source>
</evidence>
<evidence type="ECO:0000256" key="1">
    <source>
        <dbReference type="ARBA" id="ARBA00004496"/>
    </source>
</evidence>
<dbReference type="GO" id="GO:0042803">
    <property type="term" value="F:protein homodimerization activity"/>
    <property type="evidence" value="ECO:0007669"/>
    <property type="project" value="InterPro"/>
</dbReference>
<evidence type="ECO:0000256" key="8">
    <source>
        <dbReference type="RuleBase" id="RU004478"/>
    </source>
</evidence>
<dbReference type="InterPro" id="IPR013805">
    <property type="entry name" value="GrpE_CC"/>
</dbReference>
<accession>A0A7E4V2B0</accession>
<evidence type="ECO:0000256" key="9">
    <source>
        <dbReference type="SAM" id="Coils"/>
    </source>
</evidence>
<dbReference type="GO" id="GO:0051087">
    <property type="term" value="F:protein-folding chaperone binding"/>
    <property type="evidence" value="ECO:0007669"/>
    <property type="project" value="InterPro"/>
</dbReference>
<keyword evidence="10" id="KW-1185">Reference proteome</keyword>
<organism evidence="10 11">
    <name type="scientific">Panagrellus redivivus</name>
    <name type="common">Microworm</name>
    <dbReference type="NCBI Taxonomy" id="6233"/>
    <lineage>
        <taxon>Eukaryota</taxon>
        <taxon>Metazoa</taxon>
        <taxon>Ecdysozoa</taxon>
        <taxon>Nematoda</taxon>
        <taxon>Chromadorea</taxon>
        <taxon>Rhabditida</taxon>
        <taxon>Tylenchina</taxon>
        <taxon>Panagrolaimomorpha</taxon>
        <taxon>Panagrolaimoidea</taxon>
        <taxon>Panagrolaimidae</taxon>
        <taxon>Panagrellus</taxon>
    </lineage>
</organism>
<dbReference type="GO" id="GO:0000774">
    <property type="term" value="F:adenyl-nucleotide exchange factor activity"/>
    <property type="evidence" value="ECO:0007669"/>
    <property type="project" value="InterPro"/>
</dbReference>
<dbReference type="GO" id="GO:0051082">
    <property type="term" value="F:unfolded protein binding"/>
    <property type="evidence" value="ECO:0007669"/>
    <property type="project" value="TreeGrafter"/>
</dbReference>
<comment type="similarity">
    <text evidence="2 8">Belongs to the GrpE family.</text>
</comment>
<dbReference type="PRINTS" id="PR00773">
    <property type="entry name" value="GRPEPROTEIN"/>
</dbReference>
<dbReference type="PROSITE" id="PS01071">
    <property type="entry name" value="GRPE"/>
    <property type="match status" value="1"/>
</dbReference>
<dbReference type="FunFam" id="2.30.22.10:FF:000001">
    <property type="entry name" value="Protein GrpE"/>
    <property type="match status" value="1"/>
</dbReference>
<reference evidence="10" key="1">
    <citation type="journal article" date="2013" name="Genetics">
        <title>The draft genome and transcriptome of Panagrellus redivivus are shaped by the harsh demands of a free-living lifestyle.</title>
        <authorList>
            <person name="Srinivasan J."/>
            <person name="Dillman A.R."/>
            <person name="Macchietto M.G."/>
            <person name="Heikkinen L."/>
            <person name="Lakso M."/>
            <person name="Fracchia K.M."/>
            <person name="Antoshechkin I."/>
            <person name="Mortazavi A."/>
            <person name="Wong G."/>
            <person name="Sternberg P.W."/>
        </authorList>
    </citation>
    <scope>NUCLEOTIDE SEQUENCE [LARGE SCALE GENOMIC DNA]</scope>
    <source>
        <strain evidence="10">MT8872</strain>
    </source>
</reference>
<keyword evidence="7" id="KW-0496">Mitochondrion</keyword>
<evidence type="ECO:0000313" key="10">
    <source>
        <dbReference type="Proteomes" id="UP000492821"/>
    </source>
</evidence>
<dbReference type="Gene3D" id="3.90.20.20">
    <property type="match status" value="1"/>
</dbReference>